<dbReference type="Gene3D" id="3.40.190.150">
    <property type="entry name" value="Bordetella uptake gene, domain 1"/>
    <property type="match status" value="1"/>
</dbReference>
<dbReference type="Gene3D" id="3.40.190.10">
    <property type="entry name" value="Periplasmic binding protein-like II"/>
    <property type="match status" value="1"/>
</dbReference>
<name>A0A4R3V127_9BURK</name>
<dbReference type="Proteomes" id="UP000294692">
    <property type="component" value="Unassembled WGS sequence"/>
</dbReference>
<sequence length="341" mass="36593">MTYRHPSNDTPQAGRRRALTAMLAGPLAAALLATAPQTATAEGNYPDKPVTIVVPFAAGGVSDTQARLLAQKLSETWGQPVIVDNKPGASTVIGMSFTARAKPDGYTLVFSDLGTLTIAPALRKLPYDVVKDFAPISVLTYSPYLLTSHPSMPFNTLQELIDYGRANPGELNYGTSGLGTTPHLAGMLFASQLGIQWTDIPAKGGAQTIQDIISGQVDLQFNSVFSTGGHVKSGKLKVFAISSEQRRTDMPDVPTVSEVLPGFIAGGYQGLLAPAGTPEPVIRKISDDVIRIMRSPEVASRLEEMGAEPLAGTPDEMREFIQTDMQRWAKLVKEQNLKLEE</sequence>
<evidence type="ECO:0000313" key="3">
    <source>
        <dbReference type="EMBL" id="TCU98426.1"/>
    </source>
</evidence>
<accession>A0A4R3V127</accession>
<dbReference type="Pfam" id="PF03401">
    <property type="entry name" value="TctC"/>
    <property type="match status" value="1"/>
</dbReference>
<dbReference type="PANTHER" id="PTHR42928">
    <property type="entry name" value="TRICARBOXYLATE-BINDING PROTEIN"/>
    <property type="match status" value="1"/>
</dbReference>
<dbReference type="EMBL" id="SMBX01000005">
    <property type="protein sequence ID" value="TCU98426.1"/>
    <property type="molecule type" value="Genomic_DNA"/>
</dbReference>
<keyword evidence="4" id="KW-1185">Reference proteome</keyword>
<dbReference type="InterPro" id="IPR042100">
    <property type="entry name" value="Bug_dom1"/>
</dbReference>
<dbReference type="PANTHER" id="PTHR42928:SF5">
    <property type="entry name" value="BLR1237 PROTEIN"/>
    <property type="match status" value="1"/>
</dbReference>
<dbReference type="InterPro" id="IPR005064">
    <property type="entry name" value="BUG"/>
</dbReference>
<dbReference type="PIRSF" id="PIRSF017082">
    <property type="entry name" value="YflP"/>
    <property type="match status" value="1"/>
</dbReference>
<evidence type="ECO:0000313" key="4">
    <source>
        <dbReference type="Proteomes" id="UP000294692"/>
    </source>
</evidence>
<comment type="similarity">
    <text evidence="1">Belongs to the UPF0065 (bug) family.</text>
</comment>
<feature type="signal peptide" evidence="2">
    <location>
        <begin position="1"/>
        <end position="41"/>
    </location>
</feature>
<evidence type="ECO:0000256" key="1">
    <source>
        <dbReference type="ARBA" id="ARBA00006987"/>
    </source>
</evidence>
<dbReference type="CDD" id="cd13578">
    <property type="entry name" value="PBP2_Bug27"/>
    <property type="match status" value="1"/>
</dbReference>
<reference evidence="3 4" key="1">
    <citation type="submission" date="2019-03" db="EMBL/GenBank/DDBJ databases">
        <title>Genomic Encyclopedia of Type Strains, Phase IV (KMG-IV): sequencing the most valuable type-strain genomes for metagenomic binning, comparative biology and taxonomic classification.</title>
        <authorList>
            <person name="Goeker M."/>
        </authorList>
    </citation>
    <scope>NUCLEOTIDE SEQUENCE [LARGE SCALE GENOMIC DNA]</scope>
    <source>
        <strain evidence="3 4">DSM 100048</strain>
    </source>
</reference>
<dbReference type="OrthoDB" id="8689123at2"/>
<organism evidence="3 4">
    <name type="scientific">Paracandidimonas soli</name>
    <dbReference type="NCBI Taxonomy" id="1917182"/>
    <lineage>
        <taxon>Bacteria</taxon>
        <taxon>Pseudomonadati</taxon>
        <taxon>Pseudomonadota</taxon>
        <taxon>Betaproteobacteria</taxon>
        <taxon>Burkholderiales</taxon>
        <taxon>Alcaligenaceae</taxon>
        <taxon>Paracandidimonas</taxon>
    </lineage>
</organism>
<dbReference type="RefSeq" id="WP_132477091.1">
    <property type="nucleotide sequence ID" value="NZ_JBHRVM010000001.1"/>
</dbReference>
<proteinExistence type="inferred from homology"/>
<keyword evidence="2" id="KW-0732">Signal</keyword>
<gene>
    <name evidence="3" type="ORF">EV686_105123</name>
</gene>
<dbReference type="InterPro" id="IPR006311">
    <property type="entry name" value="TAT_signal"/>
</dbReference>
<protein>
    <submittedName>
        <fullName evidence="3">Tripartite-type tricarboxylate transporter receptor subunit TctC</fullName>
    </submittedName>
</protein>
<dbReference type="SUPFAM" id="SSF53850">
    <property type="entry name" value="Periplasmic binding protein-like II"/>
    <property type="match status" value="1"/>
</dbReference>
<dbReference type="PROSITE" id="PS51318">
    <property type="entry name" value="TAT"/>
    <property type="match status" value="1"/>
</dbReference>
<dbReference type="AlphaFoldDB" id="A0A4R3V127"/>
<keyword evidence="3" id="KW-0675">Receptor</keyword>
<evidence type="ECO:0000256" key="2">
    <source>
        <dbReference type="SAM" id="SignalP"/>
    </source>
</evidence>
<feature type="chain" id="PRO_5020288879" evidence="2">
    <location>
        <begin position="42"/>
        <end position="341"/>
    </location>
</feature>
<comment type="caution">
    <text evidence="3">The sequence shown here is derived from an EMBL/GenBank/DDBJ whole genome shotgun (WGS) entry which is preliminary data.</text>
</comment>